<protein>
    <submittedName>
        <fullName evidence="1">Coenzyme PQQ synthesis protein D (PqqD)</fullName>
    </submittedName>
</protein>
<dbReference type="Pfam" id="PF05402">
    <property type="entry name" value="PqqD"/>
    <property type="match status" value="1"/>
</dbReference>
<dbReference type="InterPro" id="IPR041881">
    <property type="entry name" value="PqqD_sf"/>
</dbReference>
<reference evidence="2" key="1">
    <citation type="submission" date="2016-06" db="EMBL/GenBank/DDBJ databases">
        <authorList>
            <person name="Varghese N."/>
            <person name="Submissions Spin"/>
        </authorList>
    </citation>
    <scope>NUCLEOTIDE SEQUENCE [LARGE SCALE GENOMIC DNA]</scope>
    <source>
        <strain evidence="2">DSM 43168</strain>
    </source>
</reference>
<dbReference type="NCBIfam" id="NF033530">
    <property type="entry name" value="lasso_PqqD_Strm"/>
    <property type="match status" value="1"/>
</dbReference>
<organism evidence="1 2">
    <name type="scientific">Micromonospora carbonacea</name>
    <dbReference type="NCBI Taxonomy" id="47853"/>
    <lineage>
        <taxon>Bacteria</taxon>
        <taxon>Bacillati</taxon>
        <taxon>Actinomycetota</taxon>
        <taxon>Actinomycetes</taxon>
        <taxon>Micromonosporales</taxon>
        <taxon>Micromonosporaceae</taxon>
        <taxon>Micromonospora</taxon>
    </lineage>
</organism>
<dbReference type="Gene3D" id="1.10.10.1150">
    <property type="entry name" value="Coenzyme PQQ synthesis protein D (PqqD)"/>
    <property type="match status" value="1"/>
</dbReference>
<accession>A0A1C5AZF3</accession>
<evidence type="ECO:0000313" key="2">
    <source>
        <dbReference type="Proteomes" id="UP000183585"/>
    </source>
</evidence>
<sequence>MTFTLMPGVSVADTGNGAVLLDERNGRYWMLNSTGAVVLRCLLDGEPPEEAARTLLRRFPDASDRAAAHVDALLDALRTAQVIAP</sequence>
<keyword evidence="2" id="KW-1185">Reference proteome</keyword>
<evidence type="ECO:0000313" key="1">
    <source>
        <dbReference type="EMBL" id="SCF50444.1"/>
    </source>
</evidence>
<proteinExistence type="predicted"/>
<dbReference type="RefSeq" id="WP_141724136.1">
    <property type="nucleotide sequence ID" value="NZ_FMCT01000034.1"/>
</dbReference>
<dbReference type="InterPro" id="IPR008792">
    <property type="entry name" value="PQQD"/>
</dbReference>
<dbReference type="Proteomes" id="UP000183585">
    <property type="component" value="Unassembled WGS sequence"/>
</dbReference>
<name>A0A1C5AZF3_9ACTN</name>
<dbReference type="AlphaFoldDB" id="A0A1C5AZF3"/>
<dbReference type="EMBL" id="FMCT01000034">
    <property type="protein sequence ID" value="SCF50444.1"/>
    <property type="molecule type" value="Genomic_DNA"/>
</dbReference>
<gene>
    <name evidence="1" type="ORF">GA0070563_1345</name>
</gene>